<dbReference type="EC" id="2.1.1.37" evidence="7"/>
<accession>A0A930L4Y6</accession>
<dbReference type="InterPro" id="IPR029063">
    <property type="entry name" value="SAM-dependent_MTases_sf"/>
</dbReference>
<comment type="caution">
    <text evidence="8">The sequence shown here is derived from an EMBL/GenBank/DDBJ whole genome shotgun (WGS) entry which is preliminary data.</text>
</comment>
<dbReference type="AlphaFoldDB" id="A0A930L4Y6"/>
<evidence type="ECO:0000256" key="7">
    <source>
        <dbReference type="RuleBase" id="RU000417"/>
    </source>
</evidence>
<dbReference type="GO" id="GO:0044027">
    <property type="term" value="P:negative regulation of gene expression via chromosomal CpG island methylation"/>
    <property type="evidence" value="ECO:0007669"/>
    <property type="project" value="TreeGrafter"/>
</dbReference>
<evidence type="ECO:0000313" key="8">
    <source>
        <dbReference type="EMBL" id="MBF1659019.1"/>
    </source>
</evidence>
<comment type="similarity">
    <text evidence="5 6">Belongs to the class I-like SAM-binding methyltransferase superfamily. C5-methyltransferase family.</text>
</comment>
<dbReference type="GO" id="GO:0003886">
    <property type="term" value="F:DNA (cytosine-5-)-methyltransferase activity"/>
    <property type="evidence" value="ECO:0007669"/>
    <property type="project" value="UniProtKB-EC"/>
</dbReference>
<keyword evidence="1 5" id="KW-0489">Methyltransferase</keyword>
<name>A0A930L4Y6_9MICC</name>
<feature type="active site" evidence="5">
    <location>
        <position position="108"/>
    </location>
</feature>
<keyword evidence="4" id="KW-0680">Restriction system</keyword>
<dbReference type="GO" id="GO:0009307">
    <property type="term" value="P:DNA restriction-modification system"/>
    <property type="evidence" value="ECO:0007669"/>
    <property type="project" value="UniProtKB-KW"/>
</dbReference>
<dbReference type="Proteomes" id="UP000713964">
    <property type="component" value="Unassembled WGS sequence"/>
</dbReference>
<comment type="catalytic activity">
    <reaction evidence="7">
        <text>a 2'-deoxycytidine in DNA + S-adenosyl-L-methionine = a 5-methyl-2'-deoxycytidine in DNA + S-adenosyl-L-homocysteine + H(+)</text>
        <dbReference type="Rhea" id="RHEA:13681"/>
        <dbReference type="Rhea" id="RHEA-COMP:11369"/>
        <dbReference type="Rhea" id="RHEA-COMP:11370"/>
        <dbReference type="ChEBI" id="CHEBI:15378"/>
        <dbReference type="ChEBI" id="CHEBI:57856"/>
        <dbReference type="ChEBI" id="CHEBI:59789"/>
        <dbReference type="ChEBI" id="CHEBI:85452"/>
        <dbReference type="ChEBI" id="CHEBI:85454"/>
        <dbReference type="EC" id="2.1.1.37"/>
    </reaction>
</comment>
<dbReference type="PRINTS" id="PR00105">
    <property type="entry name" value="C5METTRFRASE"/>
</dbReference>
<evidence type="ECO:0000256" key="1">
    <source>
        <dbReference type="ARBA" id="ARBA00022603"/>
    </source>
</evidence>
<dbReference type="PANTHER" id="PTHR10629">
    <property type="entry name" value="CYTOSINE-SPECIFIC METHYLTRANSFERASE"/>
    <property type="match status" value="1"/>
</dbReference>
<keyword evidence="2 5" id="KW-0808">Transferase</keyword>
<evidence type="ECO:0000256" key="2">
    <source>
        <dbReference type="ARBA" id="ARBA00022679"/>
    </source>
</evidence>
<sequence>MDQKTTSSSQPIRVIELFAGVGGFRLGFEGYNANCMTLPSAGPFTTVWANQWEPPGTVGRQFAARCYQERFGEEANLENRDIHAVLDDVEAGLYEIPDADLLCGGFPCQDYSVTKPLSQSHGIEGKKGVLWWDIHRALELKTPKYVVLENVDRLLKSPAKQRGRDFAIMLSCFYALGYSVEWRVINAAEYGHPQKRKRVYIYAEHNAPEWDLSRRITHTGVLAEAFPVKTAESEGLLSVFEELNEADEFTISDDPYYETEHFGIGAKTSPFQIAGVMQNGTVLTSKVEPDYRGEFKTLGDVVLPDSEVPEQFFIAPDKVPSWEYLKGAKKEKRINKASGFEYFYTEGSMSFPDPLDRPARTILTGEGGSGASRFKHVVIGDSGAYRRLVPDELDQLQGFPRGWTDTGMSDGNRAFCMGNALVVGIPHEIGKAIARRHNQ</sequence>
<dbReference type="NCBIfam" id="TIGR00675">
    <property type="entry name" value="dcm"/>
    <property type="match status" value="1"/>
</dbReference>
<organism evidence="8 9">
    <name type="scientific">Rothia mucilaginosa</name>
    <dbReference type="NCBI Taxonomy" id="43675"/>
    <lineage>
        <taxon>Bacteria</taxon>
        <taxon>Bacillati</taxon>
        <taxon>Actinomycetota</taxon>
        <taxon>Actinomycetes</taxon>
        <taxon>Micrococcales</taxon>
        <taxon>Micrococcaceae</taxon>
        <taxon>Rothia</taxon>
    </lineage>
</organism>
<dbReference type="SUPFAM" id="SSF53335">
    <property type="entry name" value="S-adenosyl-L-methionine-dependent methyltransferases"/>
    <property type="match status" value="1"/>
</dbReference>
<dbReference type="InterPro" id="IPR050390">
    <property type="entry name" value="C5-Methyltransferase"/>
</dbReference>
<proteinExistence type="inferred from homology"/>
<dbReference type="PROSITE" id="PS51679">
    <property type="entry name" value="SAM_MT_C5"/>
    <property type="match status" value="1"/>
</dbReference>
<reference evidence="8" key="1">
    <citation type="submission" date="2020-04" db="EMBL/GenBank/DDBJ databases">
        <title>Deep metagenomics examines the oral microbiome during advanced dental caries in children, revealing novel taxa and co-occurrences with host molecules.</title>
        <authorList>
            <person name="Baker J.L."/>
            <person name="Morton J.T."/>
            <person name="Dinis M."/>
            <person name="Alvarez R."/>
            <person name="Tran N.C."/>
            <person name="Knight R."/>
            <person name="Edlund A."/>
        </authorList>
    </citation>
    <scope>NUCLEOTIDE SEQUENCE</scope>
    <source>
        <strain evidence="8">JCVI_29_bin.11</strain>
    </source>
</reference>
<dbReference type="PROSITE" id="PS00094">
    <property type="entry name" value="C5_MTASE_1"/>
    <property type="match status" value="1"/>
</dbReference>
<evidence type="ECO:0000256" key="6">
    <source>
        <dbReference type="RuleBase" id="RU000416"/>
    </source>
</evidence>
<evidence type="ECO:0000313" key="9">
    <source>
        <dbReference type="Proteomes" id="UP000713964"/>
    </source>
</evidence>
<dbReference type="InterPro" id="IPR018117">
    <property type="entry name" value="C5_DNA_meth_AS"/>
</dbReference>
<dbReference type="PANTHER" id="PTHR10629:SF52">
    <property type="entry name" value="DNA (CYTOSINE-5)-METHYLTRANSFERASE 1"/>
    <property type="match status" value="1"/>
</dbReference>
<protein>
    <recommendedName>
        <fullName evidence="7">Cytosine-specific methyltransferase</fullName>
        <ecNumber evidence="7">2.1.1.37</ecNumber>
    </recommendedName>
</protein>
<evidence type="ECO:0000256" key="5">
    <source>
        <dbReference type="PROSITE-ProRule" id="PRU01016"/>
    </source>
</evidence>
<dbReference type="GO" id="GO:0003677">
    <property type="term" value="F:DNA binding"/>
    <property type="evidence" value="ECO:0007669"/>
    <property type="project" value="TreeGrafter"/>
</dbReference>
<dbReference type="EMBL" id="JABZXL010000008">
    <property type="protein sequence ID" value="MBF1659019.1"/>
    <property type="molecule type" value="Genomic_DNA"/>
</dbReference>
<gene>
    <name evidence="8" type="primary">dcm</name>
    <name evidence="8" type="ORF">HXO58_04190</name>
</gene>
<evidence type="ECO:0000256" key="3">
    <source>
        <dbReference type="ARBA" id="ARBA00022691"/>
    </source>
</evidence>
<dbReference type="GO" id="GO:0032259">
    <property type="term" value="P:methylation"/>
    <property type="evidence" value="ECO:0007669"/>
    <property type="project" value="UniProtKB-KW"/>
</dbReference>
<keyword evidence="3 5" id="KW-0949">S-adenosyl-L-methionine</keyword>
<evidence type="ECO:0000256" key="4">
    <source>
        <dbReference type="ARBA" id="ARBA00022747"/>
    </source>
</evidence>
<dbReference type="Pfam" id="PF00145">
    <property type="entry name" value="DNA_methylase"/>
    <property type="match status" value="1"/>
</dbReference>
<dbReference type="Gene3D" id="3.40.50.150">
    <property type="entry name" value="Vaccinia Virus protein VP39"/>
    <property type="match status" value="1"/>
</dbReference>
<dbReference type="InterPro" id="IPR001525">
    <property type="entry name" value="C5_MeTfrase"/>
</dbReference>